<accession>A0ABC8R7V0</accession>
<gene>
    <name evidence="1" type="ORF">ILEXP_LOCUS8586</name>
</gene>
<dbReference type="AlphaFoldDB" id="A0ABC8R7V0"/>
<evidence type="ECO:0000313" key="1">
    <source>
        <dbReference type="EMBL" id="CAK9141065.1"/>
    </source>
</evidence>
<comment type="caution">
    <text evidence="1">The sequence shown here is derived from an EMBL/GenBank/DDBJ whole genome shotgun (WGS) entry which is preliminary data.</text>
</comment>
<protein>
    <submittedName>
        <fullName evidence="1">Uncharacterized protein</fullName>
    </submittedName>
</protein>
<evidence type="ECO:0000313" key="2">
    <source>
        <dbReference type="Proteomes" id="UP001642360"/>
    </source>
</evidence>
<organism evidence="1 2">
    <name type="scientific">Ilex paraguariensis</name>
    <name type="common">yerba mate</name>
    <dbReference type="NCBI Taxonomy" id="185542"/>
    <lineage>
        <taxon>Eukaryota</taxon>
        <taxon>Viridiplantae</taxon>
        <taxon>Streptophyta</taxon>
        <taxon>Embryophyta</taxon>
        <taxon>Tracheophyta</taxon>
        <taxon>Spermatophyta</taxon>
        <taxon>Magnoliopsida</taxon>
        <taxon>eudicotyledons</taxon>
        <taxon>Gunneridae</taxon>
        <taxon>Pentapetalae</taxon>
        <taxon>asterids</taxon>
        <taxon>campanulids</taxon>
        <taxon>Aquifoliales</taxon>
        <taxon>Aquifoliaceae</taxon>
        <taxon>Ilex</taxon>
    </lineage>
</organism>
<proteinExistence type="predicted"/>
<reference evidence="1 2" key="1">
    <citation type="submission" date="2024-02" db="EMBL/GenBank/DDBJ databases">
        <authorList>
            <person name="Vignale AGUSTIN F."/>
            <person name="Sosa J E."/>
            <person name="Modenutti C."/>
        </authorList>
    </citation>
    <scope>NUCLEOTIDE SEQUENCE [LARGE SCALE GENOMIC DNA]</scope>
</reference>
<sequence>MRAVLRLNNPRARTGKLREVLRGETCKRQRTLSSFCEQHRSAEDGSKRGLYGLRIWNMVGSSIRIADVMRGWLGRKGAVDQLPFCGSATGAVDGCLYMLGGFYKASALRCV</sequence>
<dbReference type="EMBL" id="CAUOFW020001094">
    <property type="protein sequence ID" value="CAK9141065.1"/>
    <property type="molecule type" value="Genomic_DNA"/>
</dbReference>
<dbReference type="Proteomes" id="UP001642360">
    <property type="component" value="Unassembled WGS sequence"/>
</dbReference>
<name>A0ABC8R7V0_9AQUA</name>
<keyword evidence="2" id="KW-1185">Reference proteome</keyword>